<accession>A0A2K3V0H2</accession>
<name>A0A2K3V0H2_9DEIO</name>
<organism evidence="3 4">
    <name type="scientific">Deinococcus koreensis</name>
    <dbReference type="NCBI Taxonomy" id="2054903"/>
    <lineage>
        <taxon>Bacteria</taxon>
        <taxon>Thermotogati</taxon>
        <taxon>Deinococcota</taxon>
        <taxon>Deinococci</taxon>
        <taxon>Deinococcales</taxon>
        <taxon>Deinococcaceae</taxon>
        <taxon>Deinococcus</taxon>
    </lineage>
</organism>
<dbReference type="InterPro" id="IPR002575">
    <property type="entry name" value="Aminoglycoside_PTrfase"/>
</dbReference>
<dbReference type="InterPro" id="IPR011009">
    <property type="entry name" value="Kinase-like_dom_sf"/>
</dbReference>
<evidence type="ECO:0000313" key="4">
    <source>
        <dbReference type="Proteomes" id="UP000236379"/>
    </source>
</evidence>
<evidence type="ECO:0000256" key="1">
    <source>
        <dbReference type="SAM" id="MobiDB-lite"/>
    </source>
</evidence>
<dbReference type="Gene3D" id="1.10.510.10">
    <property type="entry name" value="Transferase(Phosphotransferase) domain 1"/>
    <property type="match status" value="1"/>
</dbReference>
<dbReference type="OrthoDB" id="1645186at2"/>
<sequence length="355" mass="38680">MREAVHRQRSSTPMSTEPPLSHAALLERTRSAFGLDARSLTFIPDGTAPAYRVDGPSGRAFLKVLPDTPFGRETTARASAEVPLLNVLRGAAILPRVNRPIPARDGGFMANLDGHAVFAYDCIDAANLSGEWDAYGHEVAGLLGRLHAGTATITAAAPHLPVAPEDFGLPFETALQSDLQHLTQTPHDTRPGVQALRELLRPHIAAIEGLLERARRFQAAARSHPAPLVVCHTDAHGGNVMKDAAGELWIVDWETARLAPPEHDLWMLHAQLPEVLPAYRDGLGRAFTPNPDLLGFYLCRRPLEDLAVDIGWVLRENTRPDQDEHALEMMTRYSLPALLSAEADLERLHSGLTGG</sequence>
<keyword evidence="4" id="KW-1185">Reference proteome</keyword>
<dbReference type="AlphaFoldDB" id="A0A2K3V0H2"/>
<proteinExistence type="predicted"/>
<comment type="caution">
    <text evidence="3">The sequence shown here is derived from an EMBL/GenBank/DDBJ whole genome shotgun (WGS) entry which is preliminary data.</text>
</comment>
<reference evidence="3 4" key="1">
    <citation type="submission" date="2018-01" db="EMBL/GenBank/DDBJ databases">
        <title>Deinococcus koreensis sp. nov., a radiation-resistant bacterium isolated from river water.</title>
        <authorList>
            <person name="Choi A."/>
        </authorList>
    </citation>
    <scope>NUCLEOTIDE SEQUENCE [LARGE SCALE GENOMIC DNA]</scope>
    <source>
        <strain evidence="3 4">SJW1-2</strain>
    </source>
</reference>
<gene>
    <name evidence="3" type="ORF">CVO96_13755</name>
</gene>
<evidence type="ECO:0000313" key="3">
    <source>
        <dbReference type="EMBL" id="PNY82284.1"/>
    </source>
</evidence>
<evidence type="ECO:0000259" key="2">
    <source>
        <dbReference type="Pfam" id="PF01636"/>
    </source>
</evidence>
<dbReference type="Gene3D" id="3.30.200.20">
    <property type="entry name" value="Phosphorylase Kinase, domain 1"/>
    <property type="match status" value="1"/>
</dbReference>
<feature type="domain" description="Aminoglycoside phosphotransferase" evidence="2">
    <location>
        <begin position="40"/>
        <end position="292"/>
    </location>
</feature>
<dbReference type="Gene3D" id="1.20.58.840">
    <property type="match status" value="1"/>
</dbReference>
<feature type="region of interest" description="Disordered" evidence="1">
    <location>
        <begin position="1"/>
        <end position="21"/>
    </location>
</feature>
<dbReference type="SUPFAM" id="SSF56112">
    <property type="entry name" value="Protein kinase-like (PK-like)"/>
    <property type="match status" value="1"/>
</dbReference>
<protein>
    <recommendedName>
        <fullName evidence="2">Aminoglycoside phosphotransferase domain-containing protein</fullName>
    </recommendedName>
</protein>
<dbReference type="Proteomes" id="UP000236379">
    <property type="component" value="Unassembled WGS sequence"/>
</dbReference>
<dbReference type="EMBL" id="PPPD01000001">
    <property type="protein sequence ID" value="PNY82284.1"/>
    <property type="molecule type" value="Genomic_DNA"/>
</dbReference>
<dbReference type="Pfam" id="PF01636">
    <property type="entry name" value="APH"/>
    <property type="match status" value="1"/>
</dbReference>